<dbReference type="AlphaFoldDB" id="A0A5C5YTS8"/>
<dbReference type="GO" id="GO:0102710">
    <property type="term" value="F:D-inositol-3-phosphate glycosyltransferase activity"/>
    <property type="evidence" value="ECO:0007669"/>
    <property type="project" value="UniProtKB-EC"/>
</dbReference>
<dbReference type="GO" id="GO:0009103">
    <property type="term" value="P:lipopolysaccharide biosynthetic process"/>
    <property type="evidence" value="ECO:0007669"/>
    <property type="project" value="TreeGrafter"/>
</dbReference>
<keyword evidence="3" id="KW-0328">Glycosyltransferase</keyword>
<name>A0A5C5YTS8_9BACT</name>
<feature type="domain" description="Glycosyl transferase family 1" evidence="2">
    <location>
        <begin position="14"/>
        <end position="165"/>
    </location>
</feature>
<dbReference type="InterPro" id="IPR001296">
    <property type="entry name" value="Glyco_trans_1"/>
</dbReference>
<dbReference type="PANTHER" id="PTHR46401">
    <property type="entry name" value="GLYCOSYLTRANSFERASE WBBK-RELATED"/>
    <property type="match status" value="1"/>
</dbReference>
<evidence type="ECO:0000259" key="2">
    <source>
        <dbReference type="Pfam" id="PF00534"/>
    </source>
</evidence>
<keyword evidence="1 3" id="KW-0808">Transferase</keyword>
<reference evidence="3 4" key="1">
    <citation type="submission" date="2019-02" db="EMBL/GenBank/DDBJ databases">
        <title>Deep-cultivation of Planctomycetes and their phenomic and genomic characterization uncovers novel biology.</title>
        <authorList>
            <person name="Wiegand S."/>
            <person name="Jogler M."/>
            <person name="Boedeker C."/>
            <person name="Pinto D."/>
            <person name="Vollmers J."/>
            <person name="Rivas-Marin E."/>
            <person name="Kohn T."/>
            <person name="Peeters S.H."/>
            <person name="Heuer A."/>
            <person name="Rast P."/>
            <person name="Oberbeckmann S."/>
            <person name="Bunk B."/>
            <person name="Jeske O."/>
            <person name="Meyerdierks A."/>
            <person name="Storesund J.E."/>
            <person name="Kallscheuer N."/>
            <person name="Luecker S."/>
            <person name="Lage O.M."/>
            <person name="Pohl T."/>
            <person name="Merkel B.J."/>
            <person name="Hornburger P."/>
            <person name="Mueller R.-W."/>
            <person name="Bruemmer F."/>
            <person name="Labrenz M."/>
            <person name="Spormann A.M."/>
            <person name="Op Den Camp H."/>
            <person name="Overmann J."/>
            <person name="Amann R."/>
            <person name="Jetten M.S.M."/>
            <person name="Mascher T."/>
            <person name="Medema M.H."/>
            <person name="Devos D.P."/>
            <person name="Kaster A.-K."/>
            <person name="Ovreas L."/>
            <person name="Rohde M."/>
            <person name="Galperin M.Y."/>
            <person name="Jogler C."/>
        </authorList>
    </citation>
    <scope>NUCLEOTIDE SEQUENCE [LARGE SCALE GENOMIC DNA]</scope>
    <source>
        <strain evidence="3 4">Pla123a</strain>
    </source>
</reference>
<dbReference type="PANTHER" id="PTHR46401:SF2">
    <property type="entry name" value="GLYCOSYLTRANSFERASE WBBK-RELATED"/>
    <property type="match status" value="1"/>
</dbReference>
<dbReference type="Gene3D" id="3.40.50.2000">
    <property type="entry name" value="Glycogen Phosphorylase B"/>
    <property type="match status" value="1"/>
</dbReference>
<dbReference type="EMBL" id="SJPO01000002">
    <property type="protein sequence ID" value="TWT78414.1"/>
    <property type="molecule type" value="Genomic_DNA"/>
</dbReference>
<organism evidence="3 4">
    <name type="scientific">Posidoniimonas polymericola</name>
    <dbReference type="NCBI Taxonomy" id="2528002"/>
    <lineage>
        <taxon>Bacteria</taxon>
        <taxon>Pseudomonadati</taxon>
        <taxon>Planctomycetota</taxon>
        <taxon>Planctomycetia</taxon>
        <taxon>Pirellulales</taxon>
        <taxon>Lacipirellulaceae</taxon>
        <taxon>Posidoniimonas</taxon>
    </lineage>
</organism>
<evidence type="ECO:0000313" key="4">
    <source>
        <dbReference type="Proteomes" id="UP000318478"/>
    </source>
</evidence>
<dbReference type="SUPFAM" id="SSF53756">
    <property type="entry name" value="UDP-Glycosyltransferase/glycogen phosphorylase"/>
    <property type="match status" value="1"/>
</dbReference>
<evidence type="ECO:0000256" key="1">
    <source>
        <dbReference type="ARBA" id="ARBA00022679"/>
    </source>
</evidence>
<comment type="caution">
    <text evidence="3">The sequence shown here is derived from an EMBL/GenBank/DDBJ whole genome shotgun (WGS) entry which is preliminary data.</text>
</comment>
<protein>
    <submittedName>
        <fullName evidence="3">D-inositol 3-phosphate glycosyltransferase</fullName>
        <ecNumber evidence="3">2.4.1.250</ecNumber>
    </submittedName>
</protein>
<proteinExistence type="predicted"/>
<dbReference type="EC" id="2.4.1.250" evidence="3"/>
<keyword evidence="4" id="KW-1185">Reference proteome</keyword>
<gene>
    <name evidence="3" type="primary">mshA_5</name>
    <name evidence="3" type="ORF">Pla123a_12050</name>
</gene>
<dbReference type="Pfam" id="PF00534">
    <property type="entry name" value="Glycos_transf_1"/>
    <property type="match status" value="1"/>
</dbReference>
<dbReference type="Proteomes" id="UP000318478">
    <property type="component" value="Unassembled WGS sequence"/>
</dbReference>
<sequence length="203" mass="22908">MIPNGVDLPPEEESSVQASDRRYALFLSRIHVKKGVRELLEAWVAVAPDDWELVIAGQDEQGIMRRLNLPPRVRYVGPIDGSEKWSLYRNASLFVLPTYSENFGVVVAEALMAGLPVITTHGAPWECLESERCGWWIPMEPGPLRETLRDALATHPDELQAMGRRGQTVVAQRFSWPEIARQMVDVYKWMVRGGSPPECVVKD</sequence>
<accession>A0A5C5YTS8</accession>
<evidence type="ECO:0000313" key="3">
    <source>
        <dbReference type="EMBL" id="TWT78414.1"/>
    </source>
</evidence>